<evidence type="ECO:0000313" key="3">
    <source>
        <dbReference type="EMBL" id="KAH3676083.1"/>
    </source>
</evidence>
<dbReference type="Proteomes" id="UP000769528">
    <property type="component" value="Unassembled WGS sequence"/>
</dbReference>
<accession>A0A9P8TE11</accession>
<sequence>MVFVTPLTPPILPHNNHHHHHHEGLLTIDHDHITKESKIRPTNIITNVNSNSTIDSNSHLNTFSLSFLHKKPSYRKDDDKDDDNNSNHFNYNHDNNLPELIRKKSGELVKSSLKLNSLGFKRSKSMPTTPTRDNKSVRFGHDVDVRYFDERDKPTAVSANTSPILKPITNQFRINSKNKFNIFDKKKKKKNKEFFDEDYNLSSSTSSSSSDDEDNEDSNWNFKPLNFDKVKYIEKFNKNELVFLEKLLIDDFNNSTLIGYIAVKNLSFEKKIHLRYTLDDWKTIIEIESFYVNDSIPRILKRSNYDRFKFQINLNNFKYVIFANYNKKINDYHDDFEFDEIDLKLAIRYNYKDQEVWDNNNFKNYHLKLFKSKPDFNQYNLNFNQIDDYFNNYQSNLINSPNSPFLLKSLNNNDGNKISKLDYQKFNLNSDYNNQFENSLGSNYSYTINSLPSSINNSIDTINRNYNNISPPISPSTTSTKIPITPPSSSSIHDDNINSYYINSNPNQIRIDQPKINSKTYQELLETYCFYKSTPHSNKNTTLYNNSNPSTISTFLND</sequence>
<feature type="region of interest" description="Disordered" evidence="1">
    <location>
        <begin position="73"/>
        <end position="96"/>
    </location>
</feature>
<evidence type="ECO:0000256" key="1">
    <source>
        <dbReference type="SAM" id="MobiDB-lite"/>
    </source>
</evidence>
<dbReference type="GO" id="GO:2001069">
    <property type="term" value="F:glycogen binding"/>
    <property type="evidence" value="ECO:0007669"/>
    <property type="project" value="TreeGrafter"/>
</dbReference>
<dbReference type="PANTHER" id="PTHR12307:SF36">
    <property type="entry name" value="GLYCOGEN-BINDING SUBUNIT 76A"/>
    <property type="match status" value="1"/>
</dbReference>
<comment type="caution">
    <text evidence="3">The sequence shown here is derived from an EMBL/GenBank/DDBJ whole genome shotgun (WGS) entry which is preliminary data.</text>
</comment>
<dbReference type="OrthoDB" id="1881at2759"/>
<feature type="compositionally biased region" description="Low complexity" evidence="1">
    <location>
        <begin position="86"/>
        <end position="95"/>
    </location>
</feature>
<dbReference type="InterPro" id="IPR038175">
    <property type="entry name" value="CBM21_dom_sf"/>
</dbReference>
<dbReference type="GO" id="GO:0008157">
    <property type="term" value="F:protein phosphatase 1 binding"/>
    <property type="evidence" value="ECO:0007669"/>
    <property type="project" value="TreeGrafter"/>
</dbReference>
<dbReference type="GO" id="GO:0005979">
    <property type="term" value="P:regulation of glycogen biosynthetic process"/>
    <property type="evidence" value="ECO:0007669"/>
    <property type="project" value="TreeGrafter"/>
</dbReference>
<dbReference type="InterPro" id="IPR005036">
    <property type="entry name" value="CBM21_dom"/>
</dbReference>
<dbReference type="AlphaFoldDB" id="A0A9P8TE11"/>
<dbReference type="EMBL" id="JAEUBF010000681">
    <property type="protein sequence ID" value="KAH3676083.1"/>
    <property type="molecule type" value="Genomic_DNA"/>
</dbReference>
<dbReference type="InterPro" id="IPR050782">
    <property type="entry name" value="PP1_regulatory_subunit_3"/>
</dbReference>
<evidence type="ECO:0000259" key="2">
    <source>
        <dbReference type="PROSITE" id="PS51159"/>
    </source>
</evidence>
<dbReference type="Gene3D" id="2.60.40.2440">
    <property type="entry name" value="Carbohydrate binding type-21 domain"/>
    <property type="match status" value="1"/>
</dbReference>
<feature type="domain" description="CBM21" evidence="2">
    <location>
        <begin position="234"/>
        <end position="368"/>
    </location>
</feature>
<gene>
    <name evidence="3" type="ORF">WICMUC_002380</name>
</gene>
<dbReference type="PROSITE" id="PS51159">
    <property type="entry name" value="CBM21"/>
    <property type="match status" value="1"/>
</dbReference>
<dbReference type="Pfam" id="PF03370">
    <property type="entry name" value="CBM_21"/>
    <property type="match status" value="1"/>
</dbReference>
<feature type="region of interest" description="Disordered" evidence="1">
    <location>
        <begin position="470"/>
        <end position="490"/>
    </location>
</feature>
<dbReference type="PANTHER" id="PTHR12307">
    <property type="entry name" value="PROTEIN PHOSPHATASE 1 REGULATORY SUBUNIT"/>
    <property type="match status" value="1"/>
</dbReference>
<name>A0A9P8TE11_9ASCO</name>
<dbReference type="GO" id="GO:0000164">
    <property type="term" value="C:protein phosphatase type 1 complex"/>
    <property type="evidence" value="ECO:0007669"/>
    <property type="project" value="TreeGrafter"/>
</dbReference>
<protein>
    <recommendedName>
        <fullName evidence="2">CBM21 domain-containing protein</fullName>
    </recommendedName>
</protein>
<keyword evidence="4" id="KW-1185">Reference proteome</keyword>
<organism evidence="3 4">
    <name type="scientific">Wickerhamomyces mucosus</name>
    <dbReference type="NCBI Taxonomy" id="1378264"/>
    <lineage>
        <taxon>Eukaryota</taxon>
        <taxon>Fungi</taxon>
        <taxon>Dikarya</taxon>
        <taxon>Ascomycota</taxon>
        <taxon>Saccharomycotina</taxon>
        <taxon>Saccharomycetes</taxon>
        <taxon>Phaffomycetales</taxon>
        <taxon>Wickerhamomycetaceae</taxon>
        <taxon>Wickerhamomyces</taxon>
    </lineage>
</organism>
<evidence type="ECO:0000313" key="4">
    <source>
        <dbReference type="Proteomes" id="UP000769528"/>
    </source>
</evidence>
<reference evidence="3" key="1">
    <citation type="journal article" date="2021" name="Open Biol.">
        <title>Shared evolutionary footprints suggest mitochondrial oxidative damage underlies multiple complex I losses in fungi.</title>
        <authorList>
            <person name="Schikora-Tamarit M.A."/>
            <person name="Marcet-Houben M."/>
            <person name="Nosek J."/>
            <person name="Gabaldon T."/>
        </authorList>
    </citation>
    <scope>NUCLEOTIDE SEQUENCE</scope>
    <source>
        <strain evidence="3">CBS6341</strain>
    </source>
</reference>
<proteinExistence type="predicted"/>
<reference evidence="3" key="2">
    <citation type="submission" date="2021-01" db="EMBL/GenBank/DDBJ databases">
        <authorList>
            <person name="Schikora-Tamarit M.A."/>
        </authorList>
    </citation>
    <scope>NUCLEOTIDE SEQUENCE</scope>
    <source>
        <strain evidence="3">CBS6341</strain>
    </source>
</reference>